<dbReference type="EMBL" id="JALLAZ020001804">
    <property type="protein sequence ID" value="KAL3763306.1"/>
    <property type="molecule type" value="Genomic_DNA"/>
</dbReference>
<gene>
    <name evidence="2" type="ORF">ACHAW5_007698</name>
</gene>
<proteinExistence type="predicted"/>
<evidence type="ECO:0000313" key="2">
    <source>
        <dbReference type="EMBL" id="KAL3763306.1"/>
    </source>
</evidence>
<sequence length="844" mass="91429">MMLPNHLSSAARDACISIVNHYSDPIHYSVSSNPLEECDSSNDVSSAQQSHGPYFDAVLGRPMPDLPPVGGFWFRRLLETGDASSNGSKNDITTASLRAARELLACYESVIHPCVSRRRHQVDGEDRHDNFNGEPVESKLPLNATVEVMTNYELLLAHLMRAGSGVQSSADRGRNAVNDELSNNPNPTHTALENVDGEELSEGAEGDHKTSAADEGCSTPDSDVVIRIVTTIVDDVLRWSVKLPKKDGSALWKVRNVLLPCLLRLIEHLVVLLSSYERQNIGKRSAFNKMGRHCLAIATLIALPFVGDGKLNSGVFGCGRLLDWILGRSSEDSIESPELYNLSIAYTIQECSLPPVLSESIVKCDFMQRSVVDWSVPSAHFGAPWTDGVAGIGSRAAVRLLRSIYHSSHCVASSPYTEEADVNCWPENRSLYLRLLLCKISQKVGVDVLVSTLRAHFFGRPMYTGILGANAMVVQRHARGVFMPMVQRVSSSSENHKRTAVVRAKSDEKPHIEIPMRISAAAILLCAVNNFEELDEAFSDIIPVALSLLNDLQSIHQAIGALVFISVIEAASSSKLAAIPSFVETFTSALTSSFEVAVRMAIREEPTVLTLVCLAQSRWIRFLGFCSCYQGRAAVSASAVHTMARKSAADLLIAIGRQVQSGGRGGNDERIAGAFVAGINPLLAQLAAFPEAASVEIARAGLAAILPLVGWSGISLEVRSAQVLALAALISLMNGSYPIMPHHGKKIMTEVFLLLDRADKDAAYLHKNKATDLIKGNNINDDESSTDATRKMALHSASVALAICGNSAEVILDHIISSQSSKKRLIDRCLEIRDSSKQLSGNVK</sequence>
<keyword evidence="3" id="KW-1185">Reference proteome</keyword>
<name>A0ABD3MGR9_9STRA</name>
<feature type="region of interest" description="Disordered" evidence="1">
    <location>
        <begin position="167"/>
        <end position="218"/>
    </location>
</feature>
<dbReference type="AlphaFoldDB" id="A0ABD3MGR9"/>
<evidence type="ECO:0000256" key="1">
    <source>
        <dbReference type="SAM" id="MobiDB-lite"/>
    </source>
</evidence>
<dbReference type="Proteomes" id="UP001530315">
    <property type="component" value="Unassembled WGS sequence"/>
</dbReference>
<evidence type="ECO:0000313" key="3">
    <source>
        <dbReference type="Proteomes" id="UP001530315"/>
    </source>
</evidence>
<feature type="compositionally biased region" description="Acidic residues" evidence="1">
    <location>
        <begin position="195"/>
        <end position="204"/>
    </location>
</feature>
<protein>
    <submittedName>
        <fullName evidence="2">Uncharacterized protein</fullName>
    </submittedName>
</protein>
<reference evidence="2 3" key="1">
    <citation type="submission" date="2024-10" db="EMBL/GenBank/DDBJ databases">
        <title>Updated reference genomes for cyclostephanoid diatoms.</title>
        <authorList>
            <person name="Roberts W.R."/>
            <person name="Alverson A.J."/>
        </authorList>
    </citation>
    <scope>NUCLEOTIDE SEQUENCE [LARGE SCALE GENOMIC DNA]</scope>
    <source>
        <strain evidence="2 3">AJA276-08</strain>
    </source>
</reference>
<feature type="compositionally biased region" description="Polar residues" evidence="1">
    <location>
        <begin position="180"/>
        <end position="191"/>
    </location>
</feature>
<accession>A0ABD3MGR9</accession>
<comment type="caution">
    <text evidence="2">The sequence shown here is derived from an EMBL/GenBank/DDBJ whole genome shotgun (WGS) entry which is preliminary data.</text>
</comment>
<organism evidence="2 3">
    <name type="scientific">Stephanodiscus triporus</name>
    <dbReference type="NCBI Taxonomy" id="2934178"/>
    <lineage>
        <taxon>Eukaryota</taxon>
        <taxon>Sar</taxon>
        <taxon>Stramenopiles</taxon>
        <taxon>Ochrophyta</taxon>
        <taxon>Bacillariophyta</taxon>
        <taxon>Coscinodiscophyceae</taxon>
        <taxon>Thalassiosirophycidae</taxon>
        <taxon>Stephanodiscales</taxon>
        <taxon>Stephanodiscaceae</taxon>
        <taxon>Stephanodiscus</taxon>
    </lineage>
</organism>